<proteinExistence type="predicted"/>
<dbReference type="EMBL" id="AP018203">
    <property type="protein sequence ID" value="BAY56160.1"/>
    <property type="molecule type" value="Genomic_DNA"/>
</dbReference>
<protein>
    <submittedName>
        <fullName evidence="1">Uncharacterized protein</fullName>
    </submittedName>
</protein>
<gene>
    <name evidence="1" type="ORF">NIES2135_29900</name>
</gene>
<reference evidence="1 2" key="1">
    <citation type="submission" date="2017-06" db="EMBL/GenBank/DDBJ databases">
        <title>Genome sequencing of cyanobaciteial culture collection at National Institute for Environmental Studies (NIES).</title>
        <authorList>
            <person name="Hirose Y."/>
            <person name="Shimura Y."/>
            <person name="Fujisawa T."/>
            <person name="Nakamura Y."/>
            <person name="Kawachi M."/>
        </authorList>
    </citation>
    <scope>NUCLEOTIDE SEQUENCE [LARGE SCALE GENOMIC DNA]</scope>
    <source>
        <strain evidence="1 2">NIES-2135</strain>
    </source>
</reference>
<sequence>MIHGLLWFPLLAVFIGLAYAGWNEYQTLETYRRWADPFQRAKYDIYSVLGQQGDTLIFGKASRKEIQEIETFSLKAVKSIQLQVNGQTVDMAAPPEKGKQIVLGFNLGDRAIEVPFTNVKLAAKWGEVLTKDWQDLNS</sequence>
<name>A0A1Z4JHF5_LEPBY</name>
<dbReference type="AlphaFoldDB" id="A0A1Z4JHF5"/>
<accession>A0A1Z4JHF5</accession>
<evidence type="ECO:0000313" key="1">
    <source>
        <dbReference type="EMBL" id="BAY56160.1"/>
    </source>
</evidence>
<keyword evidence="2" id="KW-1185">Reference proteome</keyword>
<organism evidence="1 2">
    <name type="scientific">Leptolyngbya boryana NIES-2135</name>
    <dbReference type="NCBI Taxonomy" id="1973484"/>
    <lineage>
        <taxon>Bacteria</taxon>
        <taxon>Bacillati</taxon>
        <taxon>Cyanobacteriota</taxon>
        <taxon>Cyanophyceae</taxon>
        <taxon>Leptolyngbyales</taxon>
        <taxon>Leptolyngbyaceae</taxon>
        <taxon>Leptolyngbya group</taxon>
        <taxon>Leptolyngbya</taxon>
    </lineage>
</organism>
<dbReference type="Proteomes" id="UP000217895">
    <property type="component" value="Chromosome"/>
</dbReference>
<evidence type="ECO:0000313" key="2">
    <source>
        <dbReference type="Proteomes" id="UP000217895"/>
    </source>
</evidence>